<dbReference type="Proteomes" id="UP000054324">
    <property type="component" value="Unassembled WGS sequence"/>
</dbReference>
<dbReference type="SUPFAM" id="SSF55486">
    <property type="entry name" value="Metalloproteases ('zincins'), catalytic domain"/>
    <property type="match status" value="1"/>
</dbReference>
<dbReference type="GeneID" id="20327125"/>
<name>A0A075AIG2_OPIVI</name>
<keyword evidence="2" id="KW-1185">Reference proteome</keyword>
<dbReference type="KEGG" id="ovi:T265_12957"/>
<dbReference type="RefSeq" id="XP_009164710.1">
    <property type="nucleotide sequence ID" value="XM_009166446.1"/>
</dbReference>
<evidence type="ECO:0000313" key="2">
    <source>
        <dbReference type="Proteomes" id="UP000054324"/>
    </source>
</evidence>
<feature type="non-terminal residue" evidence="1">
    <location>
        <position position="117"/>
    </location>
</feature>
<dbReference type="CTD" id="20327125"/>
<protein>
    <submittedName>
        <fullName evidence="1">Uncharacterized protein</fullName>
    </submittedName>
</protein>
<dbReference type="EMBL" id="KL596644">
    <property type="protein sequence ID" value="KER31579.1"/>
    <property type="molecule type" value="Genomic_DNA"/>
</dbReference>
<reference evidence="1 2" key="1">
    <citation type="submission" date="2013-11" db="EMBL/GenBank/DDBJ databases">
        <title>Opisthorchis viverrini - life in the bile duct.</title>
        <authorList>
            <person name="Young N.D."/>
            <person name="Nagarajan N."/>
            <person name="Lin S.J."/>
            <person name="Korhonen P.K."/>
            <person name="Jex A.R."/>
            <person name="Hall R.S."/>
            <person name="Safavi-Hemami H."/>
            <person name="Kaewkong W."/>
            <person name="Bertrand D."/>
            <person name="Gao S."/>
            <person name="Seet Q."/>
            <person name="Wongkham S."/>
            <person name="Teh B.T."/>
            <person name="Wongkham C."/>
            <person name="Intapan P.M."/>
            <person name="Maleewong W."/>
            <person name="Yang X."/>
            <person name="Hu M."/>
            <person name="Wang Z."/>
            <person name="Hofmann A."/>
            <person name="Sternberg P.W."/>
            <person name="Tan P."/>
            <person name="Wang J."/>
            <person name="Gasser R.B."/>
        </authorList>
    </citation>
    <scope>NUCLEOTIDE SEQUENCE [LARGE SCALE GENOMIC DNA]</scope>
</reference>
<gene>
    <name evidence="1" type="ORF">T265_12957</name>
</gene>
<dbReference type="AlphaFoldDB" id="A0A075AIG2"/>
<sequence>MFPSAEHFSWYDVSGAHATVPTWGLLAGEEFVTKSCYDFVKLQQQRNNPPSPFCGWPEYNIPACLPDRSGYGLCDISPIKALAYHAHNVDRPKMNQLLKQYNFGGRYLQINNCPIIT</sequence>
<evidence type="ECO:0000313" key="1">
    <source>
        <dbReference type="EMBL" id="KER31579.1"/>
    </source>
</evidence>
<proteinExistence type="predicted"/>
<organism evidence="1 2">
    <name type="scientific">Opisthorchis viverrini</name>
    <name type="common">Southeast Asian liver fluke</name>
    <dbReference type="NCBI Taxonomy" id="6198"/>
    <lineage>
        <taxon>Eukaryota</taxon>
        <taxon>Metazoa</taxon>
        <taxon>Spiralia</taxon>
        <taxon>Lophotrochozoa</taxon>
        <taxon>Platyhelminthes</taxon>
        <taxon>Trematoda</taxon>
        <taxon>Digenea</taxon>
        <taxon>Opisthorchiida</taxon>
        <taxon>Opisthorchiata</taxon>
        <taxon>Opisthorchiidae</taxon>
        <taxon>Opisthorchis</taxon>
    </lineage>
</organism>
<dbReference type="OrthoDB" id="527990at2759"/>
<dbReference type="Gene3D" id="2.10.55.10">
    <property type="entry name" value="Leishmanolysin domain 3"/>
    <property type="match status" value="1"/>
</dbReference>
<accession>A0A075AIG2</accession>